<reference evidence="4 6" key="2">
    <citation type="journal article" date="2013" name="Nature">
        <title>Insights into bilaterian evolution from three spiralian genomes.</title>
        <authorList>
            <person name="Simakov O."/>
            <person name="Marletaz F."/>
            <person name="Cho S.J."/>
            <person name="Edsinger-Gonzales E."/>
            <person name="Havlak P."/>
            <person name="Hellsten U."/>
            <person name="Kuo D.H."/>
            <person name="Larsson T."/>
            <person name="Lv J."/>
            <person name="Arendt D."/>
            <person name="Savage R."/>
            <person name="Osoegawa K."/>
            <person name="de Jong P."/>
            <person name="Grimwood J."/>
            <person name="Chapman J.A."/>
            <person name="Shapiro H."/>
            <person name="Aerts A."/>
            <person name="Otillar R.P."/>
            <person name="Terry A.Y."/>
            <person name="Boore J.L."/>
            <person name="Grigoriev I.V."/>
            <person name="Lindberg D.R."/>
            <person name="Seaver E.C."/>
            <person name="Weisblat D.A."/>
            <person name="Putnam N.H."/>
            <person name="Rokhsar D.S."/>
        </authorList>
    </citation>
    <scope>NUCLEOTIDE SEQUENCE</scope>
</reference>
<feature type="compositionally biased region" description="Acidic residues" evidence="2">
    <location>
        <begin position="275"/>
        <end position="287"/>
    </location>
</feature>
<feature type="compositionally biased region" description="Basic and acidic residues" evidence="2">
    <location>
        <begin position="288"/>
        <end position="326"/>
    </location>
</feature>
<feature type="region of interest" description="Disordered" evidence="2">
    <location>
        <begin position="199"/>
        <end position="326"/>
    </location>
</feature>
<dbReference type="InterPro" id="IPR003096">
    <property type="entry name" value="SM22_calponin"/>
</dbReference>
<dbReference type="InterPro" id="IPR036872">
    <property type="entry name" value="CH_dom_sf"/>
</dbReference>
<protein>
    <recommendedName>
        <fullName evidence="3">Calponin-homology (CH) domain-containing protein</fullName>
    </recommendedName>
</protein>
<dbReference type="GO" id="GO:0015629">
    <property type="term" value="C:actin cytoskeleton"/>
    <property type="evidence" value="ECO:0000318"/>
    <property type="project" value="GO_Central"/>
</dbReference>
<gene>
    <name evidence="5" type="primary">20209993</name>
    <name evidence="4" type="ORF">HELRODRAFT_185103</name>
</gene>
<dbReference type="InterPro" id="IPR001715">
    <property type="entry name" value="CH_dom"/>
</dbReference>
<dbReference type="SUPFAM" id="SSF47576">
    <property type="entry name" value="Calponin-homology domain, CH-domain"/>
    <property type="match status" value="1"/>
</dbReference>
<reference evidence="5" key="3">
    <citation type="submission" date="2015-06" db="UniProtKB">
        <authorList>
            <consortium name="EnsemblMetazoa"/>
        </authorList>
    </citation>
    <scope>IDENTIFICATION</scope>
</reference>
<dbReference type="GO" id="GO:0051015">
    <property type="term" value="F:actin filament binding"/>
    <property type="evidence" value="ECO:0000318"/>
    <property type="project" value="GO_Central"/>
</dbReference>
<dbReference type="HOGENOM" id="CLU_853315_0_0_1"/>
<evidence type="ECO:0000313" key="6">
    <source>
        <dbReference type="Proteomes" id="UP000015101"/>
    </source>
</evidence>
<dbReference type="Pfam" id="PF00307">
    <property type="entry name" value="CH"/>
    <property type="match status" value="1"/>
</dbReference>
<feature type="compositionally biased region" description="Low complexity" evidence="2">
    <location>
        <begin position="205"/>
        <end position="215"/>
    </location>
</feature>
<dbReference type="PANTHER" id="PTHR47385">
    <property type="entry name" value="CALPONIN"/>
    <property type="match status" value="1"/>
</dbReference>
<comment type="similarity">
    <text evidence="1">Belongs to the calponin family.</text>
</comment>
<evidence type="ECO:0000259" key="3">
    <source>
        <dbReference type="PROSITE" id="PS50021"/>
    </source>
</evidence>
<name>T1FME4_HELRO</name>
<feature type="compositionally biased region" description="Basic and acidic residues" evidence="2">
    <location>
        <begin position="241"/>
        <end position="274"/>
    </location>
</feature>
<dbReference type="PROSITE" id="PS50021">
    <property type="entry name" value="CH"/>
    <property type="match status" value="1"/>
</dbReference>
<dbReference type="GeneID" id="20209993"/>
<dbReference type="eggNOG" id="KOG2046">
    <property type="taxonomic scope" value="Eukaryota"/>
</dbReference>
<evidence type="ECO:0000313" key="4">
    <source>
        <dbReference type="EMBL" id="ESN94208.1"/>
    </source>
</evidence>
<dbReference type="InParanoid" id="T1FME4"/>
<accession>T1FME4</accession>
<sequence length="326" mass="36909">MSRNASSDRVAIRSKVAAKYDKTAETEVLTWFEKLIDVKLEPGTHKLEKQLRNGQHLVQLAQKIQSDTLNCPEKARKMVLKFNTDNMPFKQMENIQTFLAFCENYGVPKMGIFHPKDLYEGRNLSQVLSCIQQLGSECQRNGFSGPCIGPKPLEKNIREFSEEKLRAGNAIIGMQAGSHKGASQSGMHTGARLIVDSRTEVQKDSAATSSSTKSTIENGDADEKKPKPMKKPSATVNKDNLNGDEKVDENGKVDDTNDNRDNGDDDNERKKTEMEQESENSEDEENEDMQKDKDEEIEIKQTKEFVYDESKPADEKIKERTWRKNK</sequence>
<dbReference type="SMART" id="SM00033">
    <property type="entry name" value="CH"/>
    <property type="match status" value="1"/>
</dbReference>
<keyword evidence="6" id="KW-1185">Reference proteome</keyword>
<dbReference type="InterPro" id="IPR000557">
    <property type="entry name" value="Calponin_repeat"/>
</dbReference>
<dbReference type="InterPro" id="IPR050606">
    <property type="entry name" value="Calponin-like"/>
</dbReference>
<dbReference type="EMBL" id="AMQM01001515">
    <property type="status" value="NOT_ANNOTATED_CDS"/>
    <property type="molecule type" value="Genomic_DNA"/>
</dbReference>
<evidence type="ECO:0000256" key="1">
    <source>
        <dbReference type="ARBA" id="ARBA00009631"/>
    </source>
</evidence>
<dbReference type="PANTHER" id="PTHR47385:SF14">
    <property type="entry name" value="TRANSGELIN"/>
    <property type="match status" value="1"/>
</dbReference>
<dbReference type="PRINTS" id="PR00888">
    <property type="entry name" value="SM22CALPONIN"/>
</dbReference>
<dbReference type="GO" id="GO:0007015">
    <property type="term" value="P:actin filament organization"/>
    <property type="evidence" value="ECO:0000318"/>
    <property type="project" value="GO_Central"/>
</dbReference>
<evidence type="ECO:0000313" key="5">
    <source>
        <dbReference type="EnsemblMetazoa" id="HelroP185103"/>
    </source>
</evidence>
<dbReference type="KEGG" id="hro:HELRODRAFT_185103"/>
<reference evidence="6" key="1">
    <citation type="submission" date="2012-12" db="EMBL/GenBank/DDBJ databases">
        <authorList>
            <person name="Hellsten U."/>
            <person name="Grimwood J."/>
            <person name="Chapman J.A."/>
            <person name="Shapiro H."/>
            <person name="Aerts A."/>
            <person name="Otillar R.P."/>
            <person name="Terry A.Y."/>
            <person name="Boore J.L."/>
            <person name="Simakov O."/>
            <person name="Marletaz F."/>
            <person name="Cho S.-J."/>
            <person name="Edsinger-Gonzales E."/>
            <person name="Havlak P."/>
            <person name="Kuo D.-H."/>
            <person name="Larsson T."/>
            <person name="Lv J."/>
            <person name="Arendt D."/>
            <person name="Savage R."/>
            <person name="Osoegawa K."/>
            <person name="de Jong P."/>
            <person name="Lindberg D.R."/>
            <person name="Seaver E.C."/>
            <person name="Weisblat D.A."/>
            <person name="Putnam N.H."/>
            <person name="Grigoriev I.V."/>
            <person name="Rokhsar D.S."/>
        </authorList>
    </citation>
    <scope>NUCLEOTIDE SEQUENCE</scope>
</reference>
<evidence type="ECO:0000256" key="2">
    <source>
        <dbReference type="SAM" id="MobiDB-lite"/>
    </source>
</evidence>
<feature type="domain" description="Calponin-homology (CH)" evidence="3">
    <location>
        <begin position="22"/>
        <end position="139"/>
    </location>
</feature>
<dbReference type="RefSeq" id="XP_009027318.1">
    <property type="nucleotide sequence ID" value="XM_009029070.1"/>
</dbReference>
<dbReference type="EnsemblMetazoa" id="HelroT185103">
    <property type="protein sequence ID" value="HelroP185103"/>
    <property type="gene ID" value="HelroG185103"/>
</dbReference>
<organism evidence="5 6">
    <name type="scientific">Helobdella robusta</name>
    <name type="common">Californian leech</name>
    <dbReference type="NCBI Taxonomy" id="6412"/>
    <lineage>
        <taxon>Eukaryota</taxon>
        <taxon>Metazoa</taxon>
        <taxon>Spiralia</taxon>
        <taxon>Lophotrochozoa</taxon>
        <taxon>Annelida</taxon>
        <taxon>Clitellata</taxon>
        <taxon>Hirudinea</taxon>
        <taxon>Rhynchobdellida</taxon>
        <taxon>Glossiphoniidae</taxon>
        <taxon>Helobdella</taxon>
    </lineage>
</organism>
<dbReference type="OrthoDB" id="21595at2759"/>
<proteinExistence type="inferred from homology"/>
<dbReference type="Gene3D" id="1.10.418.10">
    <property type="entry name" value="Calponin-like domain"/>
    <property type="match status" value="1"/>
</dbReference>
<dbReference type="Proteomes" id="UP000015101">
    <property type="component" value="Unassembled WGS sequence"/>
</dbReference>
<dbReference type="AlphaFoldDB" id="T1FME4"/>
<dbReference type="Pfam" id="PF00402">
    <property type="entry name" value="Calponin"/>
    <property type="match status" value="1"/>
</dbReference>
<dbReference type="EMBL" id="KB097571">
    <property type="protein sequence ID" value="ESN94208.1"/>
    <property type="molecule type" value="Genomic_DNA"/>
</dbReference>
<dbReference type="CTD" id="20209993"/>
<dbReference type="STRING" id="6412.T1FME4"/>